<sequence length="191" mass="21386">MTEAAKVVKNTENPVSIGKAARDCNVHWKALERYCKKVRRETTGATPPSSTTKTKEVSSTSSVLVDSSTPTASTSRGSVLTPEDICPLPTAGKQKTSRVSRKKRTFAILTDFSAQNEITASEIANQKQVKKLMHQIILCRRRNVLYSLSRKLQFFKRRLAAIHHVLIATLSTYVTTVILMMMHTTEYFLII</sequence>
<feature type="compositionally biased region" description="Low complexity" evidence="1">
    <location>
        <begin position="43"/>
        <end position="71"/>
    </location>
</feature>
<protein>
    <submittedName>
        <fullName evidence="3">Uncharacterized protein</fullName>
    </submittedName>
</protein>
<keyword evidence="2" id="KW-0812">Transmembrane</keyword>
<evidence type="ECO:0000256" key="2">
    <source>
        <dbReference type="SAM" id="Phobius"/>
    </source>
</evidence>
<keyword evidence="4" id="KW-1185">Reference proteome</keyword>
<keyword evidence="2" id="KW-1133">Transmembrane helix</keyword>
<dbReference type="AlphaFoldDB" id="A0A8K0C5Z3"/>
<gene>
    <name evidence="3" type="ORF">ILUMI_26767</name>
</gene>
<comment type="caution">
    <text evidence="3">The sequence shown here is derived from an EMBL/GenBank/DDBJ whole genome shotgun (WGS) entry which is preliminary data.</text>
</comment>
<evidence type="ECO:0000256" key="1">
    <source>
        <dbReference type="SAM" id="MobiDB-lite"/>
    </source>
</evidence>
<organism evidence="3 4">
    <name type="scientific">Ignelater luminosus</name>
    <name type="common">Cucubano</name>
    <name type="synonym">Pyrophorus luminosus</name>
    <dbReference type="NCBI Taxonomy" id="2038154"/>
    <lineage>
        <taxon>Eukaryota</taxon>
        <taxon>Metazoa</taxon>
        <taxon>Ecdysozoa</taxon>
        <taxon>Arthropoda</taxon>
        <taxon>Hexapoda</taxon>
        <taxon>Insecta</taxon>
        <taxon>Pterygota</taxon>
        <taxon>Neoptera</taxon>
        <taxon>Endopterygota</taxon>
        <taxon>Coleoptera</taxon>
        <taxon>Polyphaga</taxon>
        <taxon>Elateriformia</taxon>
        <taxon>Elateroidea</taxon>
        <taxon>Elateridae</taxon>
        <taxon>Agrypninae</taxon>
        <taxon>Pyrophorini</taxon>
        <taxon>Ignelater</taxon>
    </lineage>
</organism>
<reference evidence="3" key="1">
    <citation type="submission" date="2019-08" db="EMBL/GenBank/DDBJ databases">
        <title>The genome of the North American firefly Photinus pyralis.</title>
        <authorList>
            <consortium name="Photinus pyralis genome working group"/>
            <person name="Fallon T.R."/>
            <person name="Sander Lower S.E."/>
            <person name="Weng J.-K."/>
        </authorList>
    </citation>
    <scope>NUCLEOTIDE SEQUENCE</scope>
    <source>
        <strain evidence="3">TRF0915ILg1</strain>
        <tissue evidence="3">Whole body</tissue>
    </source>
</reference>
<dbReference type="Proteomes" id="UP000801492">
    <property type="component" value="Unassembled WGS sequence"/>
</dbReference>
<keyword evidence="2" id="KW-0472">Membrane</keyword>
<proteinExistence type="predicted"/>
<evidence type="ECO:0000313" key="4">
    <source>
        <dbReference type="Proteomes" id="UP000801492"/>
    </source>
</evidence>
<accession>A0A8K0C5Z3</accession>
<feature type="region of interest" description="Disordered" evidence="1">
    <location>
        <begin position="41"/>
        <end position="81"/>
    </location>
</feature>
<evidence type="ECO:0000313" key="3">
    <source>
        <dbReference type="EMBL" id="KAF2879407.1"/>
    </source>
</evidence>
<feature type="transmembrane region" description="Helical" evidence="2">
    <location>
        <begin position="159"/>
        <end position="182"/>
    </location>
</feature>
<feature type="non-terminal residue" evidence="3">
    <location>
        <position position="191"/>
    </location>
</feature>
<dbReference type="EMBL" id="VTPC01091178">
    <property type="protein sequence ID" value="KAF2879407.1"/>
    <property type="molecule type" value="Genomic_DNA"/>
</dbReference>
<name>A0A8K0C5Z3_IGNLU</name>